<proteinExistence type="predicted"/>
<sequence length="55" mass="5835">MAQTNASRDILGAFAFFSGEGAGPLVSLCQETMGLGSLRHDSCLLPLPGKRGRWL</sequence>
<accession>A0A8J2FRJ3</accession>
<reference evidence="1" key="1">
    <citation type="submission" date="2021-02" db="EMBL/GenBank/DDBJ databases">
        <authorList>
            <person name="Cremers G."/>
            <person name="Picone N."/>
        </authorList>
    </citation>
    <scope>NUCLEOTIDE SEQUENCE</scope>
    <source>
        <strain evidence="1">PQ17</strain>
    </source>
</reference>
<organism evidence="1 2">
    <name type="scientific">Candidatus Methylacidithermus pantelleriae</name>
    <dbReference type="NCBI Taxonomy" id="2744239"/>
    <lineage>
        <taxon>Bacteria</taxon>
        <taxon>Pseudomonadati</taxon>
        <taxon>Verrucomicrobiota</taxon>
        <taxon>Methylacidiphilae</taxon>
        <taxon>Methylacidiphilales</taxon>
        <taxon>Methylacidiphilaceae</taxon>
        <taxon>Candidatus Methylacidithermus</taxon>
    </lineage>
</organism>
<gene>
    <name evidence="1" type="ORF">MPNT_100068</name>
</gene>
<dbReference type="Proteomes" id="UP000663859">
    <property type="component" value="Unassembled WGS sequence"/>
</dbReference>
<evidence type="ECO:0000313" key="1">
    <source>
        <dbReference type="EMBL" id="CAF0691504.1"/>
    </source>
</evidence>
<comment type="caution">
    <text evidence="1">The sequence shown here is derived from an EMBL/GenBank/DDBJ whole genome shotgun (WGS) entry which is preliminary data.</text>
</comment>
<dbReference type="AlphaFoldDB" id="A0A8J2FRJ3"/>
<evidence type="ECO:0000313" key="2">
    <source>
        <dbReference type="Proteomes" id="UP000663859"/>
    </source>
</evidence>
<keyword evidence="2" id="KW-1185">Reference proteome</keyword>
<dbReference type="EMBL" id="CAJNOB010000002">
    <property type="protein sequence ID" value="CAF0691504.1"/>
    <property type="molecule type" value="Genomic_DNA"/>
</dbReference>
<protein>
    <submittedName>
        <fullName evidence="1">Uncharacterized protein</fullName>
    </submittedName>
</protein>
<name>A0A8J2FRJ3_9BACT</name>